<name>A0AA37SFM6_9GAMM</name>
<accession>A0AA37SFM6</accession>
<reference evidence="1" key="2">
    <citation type="submission" date="2023-01" db="EMBL/GenBank/DDBJ databases">
        <title>Draft genome sequence of Litoribrevibacter albus strain NBRC 110071.</title>
        <authorList>
            <person name="Sun Q."/>
            <person name="Mori K."/>
        </authorList>
    </citation>
    <scope>NUCLEOTIDE SEQUENCE</scope>
    <source>
        <strain evidence="1">NBRC 110071</strain>
    </source>
</reference>
<dbReference type="Gene3D" id="2.180.10.10">
    <property type="entry name" value="RHS repeat-associated core"/>
    <property type="match status" value="1"/>
</dbReference>
<dbReference type="AlphaFoldDB" id="A0AA37SFM6"/>
<protein>
    <recommendedName>
        <fullName evidence="3">RHS repeat protein</fullName>
    </recommendedName>
</protein>
<gene>
    <name evidence="1" type="ORF">GCM10007876_40550</name>
</gene>
<evidence type="ECO:0000313" key="2">
    <source>
        <dbReference type="Proteomes" id="UP001161389"/>
    </source>
</evidence>
<keyword evidence="2" id="KW-1185">Reference proteome</keyword>
<organism evidence="1 2">
    <name type="scientific">Litoribrevibacter albus</name>
    <dbReference type="NCBI Taxonomy" id="1473156"/>
    <lineage>
        <taxon>Bacteria</taxon>
        <taxon>Pseudomonadati</taxon>
        <taxon>Pseudomonadota</taxon>
        <taxon>Gammaproteobacteria</taxon>
        <taxon>Oceanospirillales</taxon>
        <taxon>Oceanospirillaceae</taxon>
        <taxon>Litoribrevibacter</taxon>
    </lineage>
</organism>
<dbReference type="Proteomes" id="UP001161389">
    <property type="component" value="Unassembled WGS sequence"/>
</dbReference>
<dbReference type="EMBL" id="BSNM01000027">
    <property type="protein sequence ID" value="GLQ33575.1"/>
    <property type="molecule type" value="Genomic_DNA"/>
</dbReference>
<sequence length="601" mass="67672">MKKTLLVGLTSAVLTACGGGSGSGSDSDANSGAKVAAGEVQIGYLDTVIGLPYRTETRSGITSERGAFEYREGEQVTFTLGKTELATITPQANLTLFQLMDNTFTLPRTAKDIRIQLRLHEQYEVQTQLEALNRTPKLAQISELHQASNVMQLLLALDSDKDASNGFDLTQTQWITALEGLDYTFALPLKDFFKSEAMISFQQETGISLAMDKATPLKALYELGGITVSAKIRAQELDFTPMFVSSTNYVLNEFGQPTAMTKDGREQEEISIEYDDNGNVTKETHRVDGDKNGSYDRSFVYDRAWNDFNMPTSYEYTYYSDILTTVSNTNFTQYTYQDNRTRLSERGYVIDNNGDGTFDTLQNTLYQYDENGRIVNKTINQVDADGNVIKPISIDTQYYDNEGRVERYISRGGFDINGENPTSNSIYTFTYEGNTVSQTLVEDGLTSVYIETYNEDGLLTLKEATLFDADEQLIYQSSAPFTYDEMGRLTQCEVGYREQAGDPIQLTYRLQYAYDENGLSTLTNQRISGDLIARESTLSIEYGDEGQQQKFTQTADFYTDYNYSRATHDDALGHLIHENYLNNRKSFSRSRYCFADASVHR</sequence>
<dbReference type="RefSeq" id="WP_284384055.1">
    <property type="nucleotide sequence ID" value="NZ_BSNM01000027.1"/>
</dbReference>
<evidence type="ECO:0000313" key="1">
    <source>
        <dbReference type="EMBL" id="GLQ33575.1"/>
    </source>
</evidence>
<dbReference type="PROSITE" id="PS51257">
    <property type="entry name" value="PROKAR_LIPOPROTEIN"/>
    <property type="match status" value="1"/>
</dbReference>
<evidence type="ECO:0008006" key="3">
    <source>
        <dbReference type="Google" id="ProtNLM"/>
    </source>
</evidence>
<reference evidence="1" key="1">
    <citation type="journal article" date="2014" name="Int. J. Syst. Evol. Microbiol.">
        <title>Complete genome sequence of Corynebacterium casei LMG S-19264T (=DSM 44701T), isolated from a smear-ripened cheese.</title>
        <authorList>
            <consortium name="US DOE Joint Genome Institute (JGI-PGF)"/>
            <person name="Walter F."/>
            <person name="Albersmeier A."/>
            <person name="Kalinowski J."/>
            <person name="Ruckert C."/>
        </authorList>
    </citation>
    <scope>NUCLEOTIDE SEQUENCE</scope>
    <source>
        <strain evidence="1">NBRC 110071</strain>
    </source>
</reference>
<comment type="caution">
    <text evidence="1">The sequence shown here is derived from an EMBL/GenBank/DDBJ whole genome shotgun (WGS) entry which is preliminary data.</text>
</comment>
<proteinExistence type="predicted"/>